<gene>
    <name evidence="2" type="ORF">THOM_3035</name>
</gene>
<dbReference type="VEuPathDB" id="MicrosporidiaDB:THOM_3035"/>
<accession>L7JRX0</accession>
<evidence type="ECO:0000313" key="2">
    <source>
        <dbReference type="EMBL" id="ELQ74050.1"/>
    </source>
</evidence>
<feature type="region of interest" description="Disordered" evidence="1">
    <location>
        <begin position="23"/>
        <end position="51"/>
    </location>
</feature>
<proteinExistence type="predicted"/>
<dbReference type="AlphaFoldDB" id="L7JRX0"/>
<keyword evidence="3" id="KW-1185">Reference proteome</keyword>
<feature type="compositionally biased region" description="Polar residues" evidence="1">
    <location>
        <begin position="42"/>
        <end position="51"/>
    </location>
</feature>
<protein>
    <submittedName>
        <fullName evidence="2">Uncharacterized protein</fullName>
    </submittedName>
</protein>
<feature type="compositionally biased region" description="Basic and acidic residues" evidence="1">
    <location>
        <begin position="23"/>
        <end position="40"/>
    </location>
</feature>
<sequence length="73" mass="8740">MRDYLTYHRDNVLAETSLNYNQKNKEKGSKNVEISHRDAKTTYMNHPTTLNDNIKGYRQNLHQLTMKCVREIR</sequence>
<evidence type="ECO:0000256" key="1">
    <source>
        <dbReference type="SAM" id="MobiDB-lite"/>
    </source>
</evidence>
<dbReference type="EMBL" id="JH994080">
    <property type="protein sequence ID" value="ELQ74050.1"/>
    <property type="molecule type" value="Genomic_DNA"/>
</dbReference>
<dbReference type="Proteomes" id="UP000011185">
    <property type="component" value="Unassembled WGS sequence"/>
</dbReference>
<evidence type="ECO:0000313" key="3">
    <source>
        <dbReference type="Proteomes" id="UP000011185"/>
    </source>
</evidence>
<organism evidence="2 3">
    <name type="scientific">Trachipleistophora hominis</name>
    <name type="common">Microsporidian parasite</name>
    <dbReference type="NCBI Taxonomy" id="72359"/>
    <lineage>
        <taxon>Eukaryota</taxon>
        <taxon>Fungi</taxon>
        <taxon>Fungi incertae sedis</taxon>
        <taxon>Microsporidia</taxon>
        <taxon>Pleistophoridae</taxon>
        <taxon>Trachipleistophora</taxon>
    </lineage>
</organism>
<dbReference type="HOGENOM" id="CLU_2706559_0_0_1"/>
<dbReference type="InParanoid" id="L7JRX0"/>
<reference evidence="2 3" key="1">
    <citation type="journal article" date="2012" name="PLoS Pathog.">
        <title>The genome of the obligate intracellular parasite Trachipleistophora hominis: new insights into microsporidian genome dynamics and reductive evolution.</title>
        <authorList>
            <person name="Heinz E."/>
            <person name="Williams T.A."/>
            <person name="Nakjang S."/>
            <person name="Noel C.J."/>
            <person name="Swan D.C."/>
            <person name="Goldberg A.V."/>
            <person name="Harris S.R."/>
            <person name="Weinmaier T."/>
            <person name="Markert S."/>
            <person name="Becher D."/>
            <person name="Bernhardt J."/>
            <person name="Dagan T."/>
            <person name="Hacker C."/>
            <person name="Lucocq J.M."/>
            <person name="Schweder T."/>
            <person name="Rattei T."/>
            <person name="Hall N."/>
            <person name="Hirt R.P."/>
            <person name="Embley T.M."/>
        </authorList>
    </citation>
    <scope>NUCLEOTIDE SEQUENCE [LARGE SCALE GENOMIC DNA]</scope>
</reference>
<name>L7JRX0_TRAHO</name>